<dbReference type="Proteomes" id="UP001556653">
    <property type="component" value="Unassembled WGS sequence"/>
</dbReference>
<evidence type="ECO:0000313" key="3">
    <source>
        <dbReference type="Proteomes" id="UP001556653"/>
    </source>
</evidence>
<keyword evidence="3" id="KW-1185">Reference proteome</keyword>
<sequence length="185" mass="20259">MSTEKEETAAQVWALTLGTYSREGVAAACIGLQDRHGVGVSALLALMGLAALGYPVADARAMERVLARAEDWQWRVIEPLRKARRALRQAASDGIEEEAAGVRRALLAQEIETERLQQQLLVTDVLGGMTGLMWTSDDAGRMRPAESVARLYLARFIEHWSEDEEEALQLLLDAMAGEDAGPLLD</sequence>
<comment type="caution">
    <text evidence="2">The sequence shown here is derived from an EMBL/GenBank/DDBJ whole genome shotgun (WGS) entry which is preliminary data.</text>
</comment>
<dbReference type="NCBIfam" id="TIGR02444">
    <property type="entry name" value="TIGR02444 family protein"/>
    <property type="match status" value="1"/>
</dbReference>
<organism evidence="2 3">
    <name type="scientific">Spiribacter onubensis</name>
    <dbReference type="NCBI Taxonomy" id="3122420"/>
    <lineage>
        <taxon>Bacteria</taxon>
        <taxon>Pseudomonadati</taxon>
        <taxon>Pseudomonadota</taxon>
        <taxon>Gammaproteobacteria</taxon>
        <taxon>Chromatiales</taxon>
        <taxon>Ectothiorhodospiraceae</taxon>
        <taxon>Spiribacter</taxon>
    </lineage>
</organism>
<accession>A0ABV3SBM3</accession>
<evidence type="ECO:0000313" key="2">
    <source>
        <dbReference type="EMBL" id="MEX0386873.1"/>
    </source>
</evidence>
<protein>
    <submittedName>
        <fullName evidence="2">TIGR02444 family protein</fullName>
    </submittedName>
</protein>
<keyword evidence="1" id="KW-1133">Transmembrane helix</keyword>
<feature type="transmembrane region" description="Helical" evidence="1">
    <location>
        <begin position="37"/>
        <end position="57"/>
    </location>
</feature>
<proteinExistence type="predicted"/>
<name>A0ABV3SBM3_9GAMM</name>
<dbReference type="RefSeq" id="WP_367967346.1">
    <property type="nucleotide sequence ID" value="NZ_JBAKFJ010000001.1"/>
</dbReference>
<keyword evidence="1" id="KW-0472">Membrane</keyword>
<dbReference type="Pfam" id="PF09523">
    <property type="entry name" value="DUF2390"/>
    <property type="match status" value="1"/>
</dbReference>
<dbReference type="InterPro" id="IPR012659">
    <property type="entry name" value="CHP02444"/>
</dbReference>
<reference evidence="2 3" key="1">
    <citation type="submission" date="2024-02" db="EMBL/GenBank/DDBJ databases">
        <title>New especies of Spiribacter isolated from saline water.</title>
        <authorList>
            <person name="Leon M.J."/>
            <person name="De La Haba R."/>
            <person name="Sanchez-Porro C."/>
            <person name="Ventosa A."/>
        </authorList>
    </citation>
    <scope>NUCLEOTIDE SEQUENCE [LARGE SCALE GENOMIC DNA]</scope>
    <source>
        <strain evidence="3">ag22IC4-227</strain>
    </source>
</reference>
<evidence type="ECO:0000256" key="1">
    <source>
        <dbReference type="SAM" id="Phobius"/>
    </source>
</evidence>
<gene>
    <name evidence="2" type="ORF">V6X64_07710</name>
</gene>
<keyword evidence="1" id="KW-0812">Transmembrane</keyword>
<dbReference type="EMBL" id="JBAKFJ010000001">
    <property type="protein sequence ID" value="MEX0386873.1"/>
    <property type="molecule type" value="Genomic_DNA"/>
</dbReference>